<sequence length="195" mass="21730">MTRGTRGWGPRAFSCPEPPAALRSLSKLCWETDGDQPAHICHLRNQLQLERRFFIKHILQRFQGRLPASRGTAQPQGPPGHQGQQETQSVCSLRRSGPRVLVAPQQRLPESHSAGQQTARKAVAAAQLQLPEGEASVLLGSTCSHLLEKNTCLQRLQEDLERQKRALERETSRLAKEGSPERAGRHRGCSRKVLN</sequence>
<name>A0A1V4J5Z4_PATFA</name>
<evidence type="ECO:0000313" key="3">
    <source>
        <dbReference type="Proteomes" id="UP000190648"/>
    </source>
</evidence>
<feature type="region of interest" description="Disordered" evidence="1">
    <location>
        <begin position="169"/>
        <end position="195"/>
    </location>
</feature>
<dbReference type="EMBL" id="LSYS01009023">
    <property type="protein sequence ID" value="OPJ67474.1"/>
    <property type="molecule type" value="Genomic_DNA"/>
</dbReference>
<reference evidence="2 3" key="1">
    <citation type="submission" date="2016-02" db="EMBL/GenBank/DDBJ databases">
        <title>Band-tailed pigeon sequencing and assembly.</title>
        <authorList>
            <person name="Soares A.E."/>
            <person name="Novak B.J."/>
            <person name="Rice E.S."/>
            <person name="O'Connell B."/>
            <person name="Chang D."/>
            <person name="Weber S."/>
            <person name="Shapiro B."/>
        </authorList>
    </citation>
    <scope>NUCLEOTIDE SEQUENCE [LARGE SCALE GENOMIC DNA]</scope>
    <source>
        <strain evidence="2">BTP2013</strain>
        <tissue evidence="2">Blood</tissue>
    </source>
</reference>
<dbReference type="Proteomes" id="UP000190648">
    <property type="component" value="Unassembled WGS sequence"/>
</dbReference>
<feature type="region of interest" description="Disordered" evidence="1">
    <location>
        <begin position="66"/>
        <end position="93"/>
    </location>
</feature>
<evidence type="ECO:0000256" key="1">
    <source>
        <dbReference type="SAM" id="MobiDB-lite"/>
    </source>
</evidence>
<proteinExistence type="predicted"/>
<accession>A0A1V4J5Z4</accession>
<gene>
    <name evidence="2" type="ORF">AV530_018982</name>
</gene>
<organism evidence="2 3">
    <name type="scientific">Patagioenas fasciata monilis</name>
    <dbReference type="NCBI Taxonomy" id="372326"/>
    <lineage>
        <taxon>Eukaryota</taxon>
        <taxon>Metazoa</taxon>
        <taxon>Chordata</taxon>
        <taxon>Craniata</taxon>
        <taxon>Vertebrata</taxon>
        <taxon>Euteleostomi</taxon>
        <taxon>Archelosauria</taxon>
        <taxon>Archosauria</taxon>
        <taxon>Dinosauria</taxon>
        <taxon>Saurischia</taxon>
        <taxon>Theropoda</taxon>
        <taxon>Coelurosauria</taxon>
        <taxon>Aves</taxon>
        <taxon>Neognathae</taxon>
        <taxon>Neoaves</taxon>
        <taxon>Columbimorphae</taxon>
        <taxon>Columbiformes</taxon>
        <taxon>Columbidae</taxon>
        <taxon>Patagioenas</taxon>
    </lineage>
</organism>
<dbReference type="AlphaFoldDB" id="A0A1V4J5Z4"/>
<dbReference type="OrthoDB" id="9112350at2759"/>
<feature type="compositionally biased region" description="Basic residues" evidence="1">
    <location>
        <begin position="184"/>
        <end position="195"/>
    </location>
</feature>
<keyword evidence="3" id="KW-1185">Reference proteome</keyword>
<evidence type="ECO:0000313" key="2">
    <source>
        <dbReference type="EMBL" id="OPJ67474.1"/>
    </source>
</evidence>
<feature type="compositionally biased region" description="Basic and acidic residues" evidence="1">
    <location>
        <begin position="169"/>
        <end position="183"/>
    </location>
</feature>
<protein>
    <submittedName>
        <fullName evidence="2">Uncharacterized protein</fullName>
    </submittedName>
</protein>
<comment type="caution">
    <text evidence="2">The sequence shown here is derived from an EMBL/GenBank/DDBJ whole genome shotgun (WGS) entry which is preliminary data.</text>
</comment>